<keyword evidence="15" id="KW-0325">Glycoprotein</keyword>
<evidence type="ECO:0000259" key="22">
    <source>
        <dbReference type="Pfam" id="PF21436"/>
    </source>
</evidence>
<evidence type="ECO:0000313" key="23">
    <source>
        <dbReference type="EMBL" id="OAF68150.1"/>
    </source>
</evidence>
<comment type="cofactor">
    <cofactor evidence="1">
        <name>Mn(2+)</name>
        <dbReference type="ChEBI" id="CHEBI:29035"/>
    </cofactor>
</comment>
<evidence type="ECO:0000256" key="9">
    <source>
        <dbReference type="ARBA" id="ARBA00022692"/>
    </source>
</evidence>
<evidence type="ECO:0000256" key="11">
    <source>
        <dbReference type="ARBA" id="ARBA00022824"/>
    </source>
</evidence>
<comment type="catalytic activity">
    <reaction evidence="18">
        <text>a di-trans,poly-cis-dolichyl diphosphooligosaccharide + L-asparaginyl-[protein] = N(4)-(oligosaccharide-(1-&gt;4)-N-acetyl-beta-D-glucosaminyl-(1-&gt;4)-N-acetyl-beta-D-glucosaminyl)-L-asparaginyl-[protein] + a di-trans,poly-cis-dolichyl diphosphate + H(+)</text>
        <dbReference type="Rhea" id="RHEA:22980"/>
        <dbReference type="Rhea" id="RHEA-COMP:12804"/>
        <dbReference type="Rhea" id="RHEA-COMP:12805"/>
        <dbReference type="Rhea" id="RHEA-COMP:19506"/>
        <dbReference type="Rhea" id="RHEA-COMP:19509"/>
        <dbReference type="ChEBI" id="CHEBI:15378"/>
        <dbReference type="ChEBI" id="CHEBI:50347"/>
        <dbReference type="ChEBI" id="CHEBI:57497"/>
        <dbReference type="ChEBI" id="CHEBI:57570"/>
        <dbReference type="ChEBI" id="CHEBI:132529"/>
        <dbReference type="EC" id="2.4.99.18"/>
    </reaction>
</comment>
<protein>
    <recommendedName>
        <fullName evidence="17">Dolichyl-diphosphooligosaccharide--protein glycosyltransferase subunit STT3A</fullName>
        <ecNumber evidence="6">2.4.99.18</ecNumber>
    </recommendedName>
</protein>
<feature type="transmembrane region" description="Helical" evidence="20">
    <location>
        <begin position="207"/>
        <end position="228"/>
    </location>
</feature>
<dbReference type="PANTHER" id="PTHR13872">
    <property type="entry name" value="DOLICHYL-DIPHOSPHOOLIGOSACCHARIDE--PROTEIN GLYCOSYLTRANSFERASE SUBUNIT"/>
    <property type="match status" value="1"/>
</dbReference>
<comment type="similarity">
    <text evidence="5">Belongs to the STT3 family.</text>
</comment>
<keyword evidence="16" id="KW-0464">Manganese</keyword>
<dbReference type="Proteomes" id="UP000078046">
    <property type="component" value="Unassembled WGS sequence"/>
</dbReference>
<dbReference type="Pfam" id="PF02516">
    <property type="entry name" value="STT3"/>
    <property type="match status" value="1"/>
</dbReference>
<feature type="transmembrane region" description="Helical" evidence="20">
    <location>
        <begin position="299"/>
        <end position="324"/>
    </location>
</feature>
<comment type="caution">
    <text evidence="23">The sequence shown here is derived from an EMBL/GenBank/DDBJ whole genome shotgun (WGS) entry which is preliminary data.</text>
</comment>
<dbReference type="InterPro" id="IPR048307">
    <property type="entry name" value="STT3_N"/>
</dbReference>
<dbReference type="EC" id="2.4.99.18" evidence="6"/>
<dbReference type="GO" id="GO:0005789">
    <property type="term" value="C:endoplasmic reticulum membrane"/>
    <property type="evidence" value="ECO:0007669"/>
    <property type="project" value="UniProtKB-SubCell"/>
</dbReference>
<dbReference type="PANTHER" id="PTHR13872:SF43">
    <property type="entry name" value="DOLICHYL-DIPHOSPHOOLIGOSACCHARIDE--PROTEIN GLYCOSYLTRANSFERASE SUBUNIT STT3A"/>
    <property type="match status" value="1"/>
</dbReference>
<evidence type="ECO:0000256" key="8">
    <source>
        <dbReference type="ARBA" id="ARBA00022679"/>
    </source>
</evidence>
<gene>
    <name evidence="23" type="ORF">A3Q56_04094</name>
</gene>
<evidence type="ECO:0000256" key="6">
    <source>
        <dbReference type="ARBA" id="ARBA00012605"/>
    </source>
</evidence>
<name>A0A177B1Z7_9BILA</name>
<dbReference type="EMBL" id="LWCA01000505">
    <property type="protein sequence ID" value="OAF68150.1"/>
    <property type="molecule type" value="Genomic_DNA"/>
</dbReference>
<proteinExistence type="inferred from homology"/>
<evidence type="ECO:0000256" key="10">
    <source>
        <dbReference type="ARBA" id="ARBA00022723"/>
    </source>
</evidence>
<comment type="pathway">
    <text evidence="4">Protein modification; protein glycosylation.</text>
</comment>
<organism evidence="23 24">
    <name type="scientific">Intoshia linei</name>
    <dbReference type="NCBI Taxonomy" id="1819745"/>
    <lineage>
        <taxon>Eukaryota</taxon>
        <taxon>Metazoa</taxon>
        <taxon>Spiralia</taxon>
        <taxon>Lophotrochozoa</taxon>
        <taxon>Mesozoa</taxon>
        <taxon>Orthonectida</taxon>
        <taxon>Rhopaluridae</taxon>
        <taxon>Intoshia</taxon>
    </lineage>
</organism>
<evidence type="ECO:0000256" key="18">
    <source>
        <dbReference type="ARBA" id="ARBA00048829"/>
    </source>
</evidence>
<dbReference type="GO" id="GO:0004579">
    <property type="term" value="F:dolichyl-diphosphooligosaccharide-protein glycotransferase activity"/>
    <property type="evidence" value="ECO:0007669"/>
    <property type="project" value="UniProtKB-EC"/>
</dbReference>
<evidence type="ECO:0000256" key="14">
    <source>
        <dbReference type="ARBA" id="ARBA00023136"/>
    </source>
</evidence>
<feature type="transmembrane region" description="Helical" evidence="20">
    <location>
        <begin position="235"/>
        <end position="254"/>
    </location>
</feature>
<evidence type="ECO:0000256" key="1">
    <source>
        <dbReference type="ARBA" id="ARBA00001936"/>
    </source>
</evidence>
<evidence type="ECO:0000256" key="15">
    <source>
        <dbReference type="ARBA" id="ARBA00023180"/>
    </source>
</evidence>
<dbReference type="AlphaFoldDB" id="A0A177B1Z7"/>
<dbReference type="InterPro" id="IPR003674">
    <property type="entry name" value="Oligo_trans_STT3"/>
</dbReference>
<feature type="domain" description="STT3/PglB/AglB core" evidence="22">
    <location>
        <begin position="360"/>
        <end position="423"/>
    </location>
</feature>
<evidence type="ECO:0000313" key="24">
    <source>
        <dbReference type="Proteomes" id="UP000078046"/>
    </source>
</evidence>
<comment type="cofactor">
    <cofactor evidence="2">
        <name>Mg(2+)</name>
        <dbReference type="ChEBI" id="CHEBI:18420"/>
    </cofactor>
</comment>
<evidence type="ECO:0000256" key="19">
    <source>
        <dbReference type="ARBA" id="ARBA00062993"/>
    </source>
</evidence>
<accession>A0A177B1Z7</accession>
<evidence type="ECO:0000256" key="13">
    <source>
        <dbReference type="ARBA" id="ARBA00022989"/>
    </source>
</evidence>
<feature type="transmembrane region" description="Helical" evidence="20">
    <location>
        <begin position="148"/>
        <end position="169"/>
    </location>
</feature>
<dbReference type="GO" id="GO:0043687">
    <property type="term" value="P:post-translational protein modification"/>
    <property type="evidence" value="ECO:0007669"/>
    <property type="project" value="TreeGrafter"/>
</dbReference>
<comment type="subcellular location">
    <subcellularLocation>
        <location evidence="3">Endoplasmic reticulum membrane</location>
        <topology evidence="3">Multi-pass membrane protein</topology>
    </subcellularLocation>
</comment>
<evidence type="ECO:0000259" key="21">
    <source>
        <dbReference type="Pfam" id="PF02516"/>
    </source>
</evidence>
<keyword evidence="13 20" id="KW-1133">Transmembrane helix</keyword>
<keyword evidence="14 20" id="KW-0472">Membrane</keyword>
<evidence type="ECO:0000256" key="2">
    <source>
        <dbReference type="ARBA" id="ARBA00001946"/>
    </source>
</evidence>
<keyword evidence="10" id="KW-0479">Metal-binding</keyword>
<dbReference type="InterPro" id="IPR048999">
    <property type="entry name" value="STT3-PglB_core"/>
</dbReference>
<keyword evidence="11" id="KW-0256">Endoplasmic reticulum</keyword>
<sequence>MSIVPAYISRSVAGSYDNEGIAIFCMLITYYLWIKSVKTGSMFWASITALAYFYMVSSWGGYVFLINLIPLHVLALMIMQKFDSKIYIAYTTFYSIGTLLSMQIAFVGDLPSFTSEHMGALGVFGLCQIVNFIKYLNGTFSRKNVLYLFKISIAIFSVLCIVLISYLMATHRIAPWVGRFYSFIDPSYARNNIPIIASVSEHQPTAWASFFFDLQFMLFAFPAGIFIYFKKLNKLNVFLIIYAVTTIYFTGVMIRLMLVLAPIMCIVSSASISGVLSNFSKFSSKKESPSYFHQIKMNLLVSSTVGFLLIYYSFHCIWIASVAYSNPSIILSAKMPDSSLYIIDDYREAYNWLKHNTPEDSKVLAWWDYGYQITQMANRTVLVDNNTWNNTQIALVGQVFALPEKKAYKILSKMDVNYILVVFGGSIGYGSDDINKFYWIVKIAGSIPEGKNLHEHDYFGNGLRIDKHASKAMKESVIYKTSYHRFTQKNTVKDQPPGFDRVRNQVAQDVKLELLEEAYTTKHWIIRIFKVKKDES</sequence>
<feature type="transmembrane region" description="Helical" evidence="20">
    <location>
        <begin position="40"/>
        <end position="56"/>
    </location>
</feature>
<dbReference type="GO" id="GO:0018279">
    <property type="term" value="P:protein N-linked glycosylation via asparagine"/>
    <property type="evidence" value="ECO:0007669"/>
    <property type="project" value="TreeGrafter"/>
</dbReference>
<evidence type="ECO:0000256" key="16">
    <source>
        <dbReference type="ARBA" id="ARBA00023211"/>
    </source>
</evidence>
<evidence type="ECO:0000256" key="17">
    <source>
        <dbReference type="ARBA" id="ARBA00040922"/>
    </source>
</evidence>
<dbReference type="Gene3D" id="3.40.50.12610">
    <property type="match status" value="1"/>
</dbReference>
<dbReference type="GO" id="GO:0046872">
    <property type="term" value="F:metal ion binding"/>
    <property type="evidence" value="ECO:0007669"/>
    <property type="project" value="UniProtKB-KW"/>
</dbReference>
<feature type="transmembrane region" description="Helical" evidence="20">
    <location>
        <begin position="86"/>
        <end position="106"/>
    </location>
</feature>
<keyword evidence="9 20" id="KW-0812">Transmembrane</keyword>
<feature type="transmembrane region" description="Helical" evidence="20">
    <location>
        <begin position="260"/>
        <end position="279"/>
    </location>
</feature>
<evidence type="ECO:0000256" key="4">
    <source>
        <dbReference type="ARBA" id="ARBA00004922"/>
    </source>
</evidence>
<keyword evidence="24" id="KW-1185">Reference proteome</keyword>
<reference evidence="23 24" key="1">
    <citation type="submission" date="2016-04" db="EMBL/GenBank/DDBJ databases">
        <title>The genome of Intoshia linei affirms orthonectids as highly simplified spiralians.</title>
        <authorList>
            <person name="Mikhailov K.V."/>
            <person name="Slusarev G.S."/>
            <person name="Nikitin M.A."/>
            <person name="Logacheva M.D."/>
            <person name="Penin A."/>
            <person name="Aleoshin V."/>
            <person name="Panchin Y.V."/>
        </authorList>
    </citation>
    <scope>NUCLEOTIDE SEQUENCE [LARGE SCALE GENOMIC DNA]</scope>
    <source>
        <strain evidence="23">Intl2013</strain>
        <tissue evidence="23">Whole animal</tissue>
    </source>
</reference>
<feature type="domain" description="Oligosaccharyl transferase STT3 N-terminal" evidence="21">
    <location>
        <begin position="1"/>
        <end position="267"/>
    </location>
</feature>
<keyword evidence="7" id="KW-0328">Glycosyltransferase</keyword>
<feature type="transmembrane region" description="Helical" evidence="20">
    <location>
        <begin position="118"/>
        <end position="136"/>
    </location>
</feature>
<evidence type="ECO:0000256" key="3">
    <source>
        <dbReference type="ARBA" id="ARBA00004477"/>
    </source>
</evidence>
<keyword evidence="8" id="KW-0808">Transferase</keyword>
<evidence type="ECO:0000256" key="7">
    <source>
        <dbReference type="ARBA" id="ARBA00022676"/>
    </source>
</evidence>
<dbReference type="OrthoDB" id="10261066at2759"/>
<evidence type="ECO:0000256" key="12">
    <source>
        <dbReference type="ARBA" id="ARBA00022842"/>
    </source>
</evidence>
<evidence type="ECO:0000256" key="20">
    <source>
        <dbReference type="SAM" id="Phobius"/>
    </source>
</evidence>
<dbReference type="UniPathway" id="UPA00378"/>
<dbReference type="Pfam" id="PF21436">
    <property type="entry name" value="STT3-PglB_core"/>
    <property type="match status" value="1"/>
</dbReference>
<evidence type="ECO:0000256" key="5">
    <source>
        <dbReference type="ARBA" id="ARBA00010810"/>
    </source>
</evidence>
<comment type="subunit">
    <text evidence="19">Component of the oligosaccharyltransferase (OST) complex. There are 2 OST complexes, OST-A and OST-B, which contain STT3A or STT3B as catalytic subunit, respectively. OST-A and OST-B contain common core subunits RPN1, RPN2, OST48, OST4, DAD1 and TMEM258, and OST-A contains DC2/OSTC and KRTCAP2/KCP2 specific accessory subunits. OST-A complex assembly occurs through the formation of 3 subcomplexes. Subcomplex 1 contains RPN1 and TMEM258, subcomplex 2 contains the OST-A-specific subunits STT3A, DC2/OSTC, and KCP2 as well as the core subunit OST4, and subcomplex 3 contains RPN2, DAD1, and OST48. The OST-A complex can form stable complexes with the Sec61 complex or with both the Sec61 and TRAP complexes.</text>
</comment>
<keyword evidence="12" id="KW-0460">Magnesium</keyword>
<feature type="transmembrane region" description="Helical" evidence="20">
    <location>
        <begin position="15"/>
        <end position="33"/>
    </location>
</feature>